<dbReference type="InterPro" id="IPR023128">
    <property type="entry name" value="Prot_N_Gln_amidohydro_ab_roll"/>
</dbReference>
<evidence type="ECO:0000313" key="10">
    <source>
        <dbReference type="Proteomes" id="UP000827889"/>
    </source>
</evidence>
<comment type="subunit">
    <text evidence="2 8">Monomer.</text>
</comment>
<dbReference type="GO" id="GO:0005634">
    <property type="term" value="C:nucleus"/>
    <property type="evidence" value="ECO:0007669"/>
    <property type="project" value="TreeGrafter"/>
</dbReference>
<dbReference type="InterPro" id="IPR039733">
    <property type="entry name" value="NTAQ1"/>
</dbReference>
<dbReference type="KEGG" id="rarg:115731869"/>
<evidence type="ECO:0000256" key="4">
    <source>
        <dbReference type="ARBA" id="ARBA00021247"/>
    </source>
</evidence>
<evidence type="ECO:0000256" key="2">
    <source>
        <dbReference type="ARBA" id="ARBA00011245"/>
    </source>
</evidence>
<comment type="catalytic activity">
    <reaction evidence="7 8">
        <text>N-terminal L-glutaminyl-[protein] + H2O = N-terminal L-glutamyl-[protein] + NH4(+)</text>
        <dbReference type="Rhea" id="RHEA:50680"/>
        <dbReference type="Rhea" id="RHEA-COMP:12668"/>
        <dbReference type="Rhea" id="RHEA-COMP:12777"/>
        <dbReference type="ChEBI" id="CHEBI:15377"/>
        <dbReference type="ChEBI" id="CHEBI:28938"/>
        <dbReference type="ChEBI" id="CHEBI:64721"/>
        <dbReference type="ChEBI" id="CHEBI:64722"/>
        <dbReference type="EC" id="3.5.1.122"/>
    </reaction>
</comment>
<name>A0A8B8N8Y2_9MYRT</name>
<reference evidence="11" key="1">
    <citation type="submission" date="2025-08" db="UniProtKB">
        <authorList>
            <consortium name="RefSeq"/>
        </authorList>
    </citation>
    <scope>IDENTIFICATION</scope>
    <source>
        <tissue evidence="11">Leaf</tissue>
    </source>
</reference>
<dbReference type="RefSeq" id="XP_030518409.2">
    <property type="nucleotide sequence ID" value="XM_030662549.2"/>
</dbReference>
<dbReference type="InterPro" id="IPR037132">
    <property type="entry name" value="N_Gln_amidohydro_ab_roll_sf"/>
</dbReference>
<comment type="function">
    <text evidence="8">Mediates the side-chain deamidation of N-terminal glutamine residues to glutamate, an important step in N-end rule pathway of protein degradation. Conversion of the resulting N-terminal glutamine to glutamate renders the protein susceptible to arginylation, polyubiquitination and degradation as specified by the N-end rule. Does not act on substrates with internal or C-terminal glutamine and does not act on non-glutamine residues in any position.</text>
</comment>
<evidence type="ECO:0000256" key="1">
    <source>
        <dbReference type="ARBA" id="ARBA00008985"/>
    </source>
</evidence>
<dbReference type="Pfam" id="PF09764">
    <property type="entry name" value="Nt_Gln_amidase"/>
    <property type="match status" value="1"/>
</dbReference>
<evidence type="ECO:0000259" key="9">
    <source>
        <dbReference type="Pfam" id="PF09764"/>
    </source>
</evidence>
<evidence type="ECO:0000256" key="8">
    <source>
        <dbReference type="RuleBase" id="RU367082"/>
    </source>
</evidence>
<evidence type="ECO:0000256" key="3">
    <source>
        <dbReference type="ARBA" id="ARBA00012718"/>
    </source>
</evidence>
<dbReference type="PANTHER" id="PTHR13035">
    <property type="entry name" value="PROTEIN N-TERMINAL GLUTAMINE AMIDOHYDROLASE"/>
    <property type="match status" value="1"/>
</dbReference>
<gene>
    <name evidence="11" type="primary">LOC115731869</name>
</gene>
<evidence type="ECO:0000313" key="11">
    <source>
        <dbReference type="RefSeq" id="XP_030518409.2"/>
    </source>
</evidence>
<accession>A0A8B8N8Y2</accession>
<dbReference type="Proteomes" id="UP000827889">
    <property type="component" value="Chromosome 10"/>
</dbReference>
<organism evidence="10 11">
    <name type="scientific">Rhodamnia argentea</name>
    <dbReference type="NCBI Taxonomy" id="178133"/>
    <lineage>
        <taxon>Eukaryota</taxon>
        <taxon>Viridiplantae</taxon>
        <taxon>Streptophyta</taxon>
        <taxon>Embryophyta</taxon>
        <taxon>Tracheophyta</taxon>
        <taxon>Spermatophyta</taxon>
        <taxon>Magnoliopsida</taxon>
        <taxon>eudicotyledons</taxon>
        <taxon>Gunneridae</taxon>
        <taxon>Pentapetalae</taxon>
        <taxon>rosids</taxon>
        <taxon>malvids</taxon>
        <taxon>Myrtales</taxon>
        <taxon>Myrtaceae</taxon>
        <taxon>Myrtoideae</taxon>
        <taxon>Myrteae</taxon>
        <taxon>Australasian group</taxon>
        <taxon>Rhodamnia</taxon>
    </lineage>
</organism>
<evidence type="ECO:0000256" key="5">
    <source>
        <dbReference type="ARBA" id="ARBA00022801"/>
    </source>
</evidence>
<dbReference type="GeneID" id="115731869"/>
<protein>
    <recommendedName>
        <fullName evidence="4 8">Protein N-terminal glutamine amidohydrolase</fullName>
        <ecNumber evidence="3 8">3.5.1.122</ecNumber>
    </recommendedName>
    <alternativeName>
        <fullName evidence="6 8">Protein NH2-terminal glutamine deamidase</fullName>
    </alternativeName>
</protein>
<dbReference type="GO" id="GO:0070773">
    <property type="term" value="F:protein-N-terminal glutamine amidohydrolase activity"/>
    <property type="evidence" value="ECO:0007669"/>
    <property type="project" value="UniProtKB-UniRule"/>
</dbReference>
<dbReference type="Gene3D" id="3.10.620.10">
    <property type="entry name" value="Protein N-terminal glutamine amidohydrolase, alpha beta roll"/>
    <property type="match status" value="1"/>
</dbReference>
<dbReference type="AlphaFoldDB" id="A0A8B8N8Y2"/>
<keyword evidence="10" id="KW-1185">Reference proteome</keyword>
<dbReference type="EC" id="3.5.1.122" evidence="3 8"/>
<dbReference type="GO" id="GO:0008418">
    <property type="term" value="F:protein-N-terminal asparagine amidohydrolase activity"/>
    <property type="evidence" value="ECO:0007669"/>
    <property type="project" value="UniProtKB-UniRule"/>
</dbReference>
<comment type="similarity">
    <text evidence="1 8">Belongs to the NTAQ1 family.</text>
</comment>
<dbReference type="GO" id="GO:0005829">
    <property type="term" value="C:cytosol"/>
    <property type="evidence" value="ECO:0007669"/>
    <property type="project" value="TreeGrafter"/>
</dbReference>
<dbReference type="PANTHER" id="PTHR13035:SF0">
    <property type="entry name" value="PROTEIN N-TERMINAL GLUTAMINE AMIDOHYDROLASE"/>
    <property type="match status" value="1"/>
</dbReference>
<proteinExistence type="inferred from homology"/>
<keyword evidence="5 8" id="KW-0378">Hydrolase</keyword>
<feature type="domain" description="Protein N-terminal glutamine amidohydrolase alpha beta roll" evidence="9">
    <location>
        <begin position="13"/>
        <end position="210"/>
    </location>
</feature>
<evidence type="ECO:0000256" key="7">
    <source>
        <dbReference type="ARBA" id="ARBA00048768"/>
    </source>
</evidence>
<sequence length="214" mass="24636">MASSAVDVSQFDHTPYYCEENVYFLCKNLCANGMAQPDGSDLYIIFISNDKKQTALWHQKASKFTDGLALWDYHVICVQRKSDSSIVVWDLDSALQFPSPLAFYVSETTRPWFQLFPEYQRFFRIVHAPIFLRYFASDRRHMKEPDGTWQAQPPANDPIVAEDGTVHNLNEYIEIRAADAVENVDGEMIDTVHSDKLGIVVKETQLEQFFTHIT</sequence>
<evidence type="ECO:0000256" key="6">
    <source>
        <dbReference type="ARBA" id="ARBA00029677"/>
    </source>
</evidence>